<keyword evidence="2 5" id="KW-0812">Transmembrane</keyword>
<dbReference type="Proteomes" id="UP000541610">
    <property type="component" value="Unassembled WGS sequence"/>
</dbReference>
<name>A0A7J6PKU7_PEROL</name>
<evidence type="ECO:0000313" key="7">
    <source>
        <dbReference type="Proteomes" id="UP000541610"/>
    </source>
</evidence>
<dbReference type="PANTHER" id="PTHR43461">
    <property type="entry name" value="TRANSMEMBRANE PROTEIN 256"/>
    <property type="match status" value="1"/>
</dbReference>
<feature type="transmembrane region" description="Helical" evidence="5">
    <location>
        <begin position="67"/>
        <end position="87"/>
    </location>
</feature>
<organism evidence="6 7">
    <name type="scientific">Perkinsus olseni</name>
    <name type="common">Perkinsus atlanticus</name>
    <dbReference type="NCBI Taxonomy" id="32597"/>
    <lineage>
        <taxon>Eukaryota</taxon>
        <taxon>Sar</taxon>
        <taxon>Alveolata</taxon>
        <taxon>Perkinsozoa</taxon>
        <taxon>Perkinsea</taxon>
        <taxon>Perkinsida</taxon>
        <taxon>Perkinsidae</taxon>
        <taxon>Perkinsus</taxon>
    </lineage>
</organism>
<feature type="transmembrane region" description="Helical" evidence="5">
    <location>
        <begin position="185"/>
        <end position="209"/>
    </location>
</feature>
<dbReference type="OrthoDB" id="269173at2759"/>
<reference evidence="6 7" key="1">
    <citation type="submission" date="2020-04" db="EMBL/GenBank/DDBJ databases">
        <title>Perkinsus olseni comparative genomics.</title>
        <authorList>
            <person name="Bogema D.R."/>
        </authorList>
    </citation>
    <scope>NUCLEOTIDE SEQUENCE [LARGE SCALE GENOMIC DNA]</scope>
    <source>
        <strain evidence="6">00978-12</strain>
    </source>
</reference>
<dbReference type="PANTHER" id="PTHR43461:SF1">
    <property type="entry name" value="TRANSMEMBRANE PROTEIN 256"/>
    <property type="match status" value="1"/>
</dbReference>
<dbReference type="AlphaFoldDB" id="A0A7J6PKU7"/>
<evidence type="ECO:0000256" key="4">
    <source>
        <dbReference type="ARBA" id="ARBA00023136"/>
    </source>
</evidence>
<feature type="transmembrane region" description="Helical" evidence="5">
    <location>
        <begin position="94"/>
        <end position="116"/>
    </location>
</feature>
<dbReference type="EMBL" id="JABANP010000008">
    <property type="protein sequence ID" value="KAF4696758.1"/>
    <property type="molecule type" value="Genomic_DNA"/>
</dbReference>
<sequence>MMWHRLGCIGAATGVLIDAFGAHGLRSKPNIKPRDIEVWETAARYQILSSIGIIIAANIHEGKGVNYPAVLFTTGTAFFSLTLYALVLTGVKRLGALAPIGACIGVFTGAFGAHGLKSRSDIGPYELEVWEKAVRYQMYHSFGIVIASMAHKGSGRNWAAICFLIGILIFSGSLYALALTHIKKLGAITPIGGFLMAGGWLVMAISSVYF</sequence>
<evidence type="ECO:0000256" key="2">
    <source>
        <dbReference type="ARBA" id="ARBA00022692"/>
    </source>
</evidence>
<protein>
    <submittedName>
        <fullName evidence="6">Uncharacterized protein</fullName>
    </submittedName>
</protein>
<evidence type="ECO:0000313" key="6">
    <source>
        <dbReference type="EMBL" id="KAF4696758.1"/>
    </source>
</evidence>
<accession>A0A7J6PKU7</accession>
<keyword evidence="4 5" id="KW-0472">Membrane</keyword>
<evidence type="ECO:0000256" key="3">
    <source>
        <dbReference type="ARBA" id="ARBA00022989"/>
    </source>
</evidence>
<feature type="transmembrane region" description="Helical" evidence="5">
    <location>
        <begin position="158"/>
        <end position="178"/>
    </location>
</feature>
<keyword evidence="3 5" id="KW-1133">Transmembrane helix</keyword>
<dbReference type="InterPro" id="IPR006696">
    <property type="entry name" value="DUF423"/>
</dbReference>
<gene>
    <name evidence="6" type="ORF">FOZ60_015659</name>
</gene>
<comment type="subcellular location">
    <subcellularLocation>
        <location evidence="1">Membrane</location>
        <topology evidence="1">Multi-pass membrane protein</topology>
    </subcellularLocation>
</comment>
<evidence type="ECO:0000256" key="5">
    <source>
        <dbReference type="SAM" id="Phobius"/>
    </source>
</evidence>
<dbReference type="GO" id="GO:0005886">
    <property type="term" value="C:plasma membrane"/>
    <property type="evidence" value="ECO:0007669"/>
    <property type="project" value="TreeGrafter"/>
</dbReference>
<evidence type="ECO:0000256" key="1">
    <source>
        <dbReference type="ARBA" id="ARBA00004141"/>
    </source>
</evidence>
<proteinExistence type="predicted"/>
<dbReference type="Pfam" id="PF04241">
    <property type="entry name" value="DUF423"/>
    <property type="match status" value="2"/>
</dbReference>
<comment type="caution">
    <text evidence="6">The sequence shown here is derived from an EMBL/GenBank/DDBJ whole genome shotgun (WGS) entry which is preliminary data.</text>
</comment>